<evidence type="ECO:0000313" key="2">
    <source>
        <dbReference type="Proteomes" id="UP000053279"/>
    </source>
</evidence>
<organism evidence="1 2">
    <name type="scientific">Nanobsidianus stetteri</name>
    <dbReference type="NCBI Taxonomy" id="1294122"/>
    <lineage>
        <taxon>Archaea</taxon>
        <taxon>Nanobdellota</taxon>
        <taxon>Candidatus Nanoarchaeia</taxon>
        <taxon>Nanoarchaeales</taxon>
        <taxon>Nanopusillaceae</taxon>
        <taxon>Candidatus Nanobsidianus</taxon>
    </lineage>
</organism>
<gene>
    <name evidence="1" type="ORF">Nst1_468</name>
</gene>
<dbReference type="AlphaFoldDB" id="R1E472"/>
<protein>
    <submittedName>
        <fullName evidence="1">Uncharacterized protein</fullName>
    </submittedName>
</protein>
<dbReference type="EMBL" id="APJZ01000003">
    <property type="protein sequence ID" value="EOD42433.1"/>
    <property type="molecule type" value="Genomic_DNA"/>
</dbReference>
<reference evidence="1 2" key="1">
    <citation type="submission" date="2013-02" db="EMBL/GenBank/DDBJ databases">
        <title>Insights into archaeal evolution and symbiosis from the genomes of a Nanoarchaeon and its crenarchaeal host from Yellowstone National Park.</title>
        <authorList>
            <person name="Podar M."/>
            <person name="Makarova K.S."/>
            <person name="Graham D.E."/>
            <person name="Wolf Y.I."/>
            <person name="Koonin E.V."/>
            <person name="Reysenbach A.-L."/>
        </authorList>
    </citation>
    <scope>NUCLEOTIDE SEQUENCE [LARGE SCALE GENOMIC DNA]</scope>
</reference>
<proteinExistence type="predicted"/>
<accession>R1E472</accession>
<evidence type="ECO:0000313" key="1">
    <source>
        <dbReference type="EMBL" id="EOD42433.1"/>
    </source>
</evidence>
<dbReference type="Proteomes" id="UP000053279">
    <property type="component" value="Unassembled WGS sequence"/>
</dbReference>
<comment type="caution">
    <text evidence="1">The sequence shown here is derived from an EMBL/GenBank/DDBJ whole genome shotgun (WGS) entry which is preliminary data.</text>
</comment>
<sequence>MPYNIEYEFKIPKYIIEGILDEYYSENMYKNGDIMIKRLIMDYILNKYPDLFDIDNKKYEEIIKNMKIEDRGNKYIYVYIYVDQN</sequence>
<name>R1E472_NANST</name>
<keyword evidence="2" id="KW-1185">Reference proteome</keyword>